<dbReference type="InterPro" id="IPR016181">
    <property type="entry name" value="Acyl_CoA_acyltransferase"/>
</dbReference>
<evidence type="ECO:0000313" key="4">
    <source>
        <dbReference type="Proteomes" id="UP001055101"/>
    </source>
</evidence>
<organism evidence="3 4">
    <name type="scientific">Methylobacterium thuringiense</name>
    <dbReference type="NCBI Taxonomy" id="1003091"/>
    <lineage>
        <taxon>Bacteria</taxon>
        <taxon>Pseudomonadati</taxon>
        <taxon>Pseudomonadota</taxon>
        <taxon>Alphaproteobacteria</taxon>
        <taxon>Hyphomicrobiales</taxon>
        <taxon>Methylobacteriaceae</taxon>
        <taxon>Methylobacterium</taxon>
    </lineage>
</organism>
<dbReference type="Pfam" id="PF13480">
    <property type="entry name" value="Acetyltransf_6"/>
    <property type="match status" value="1"/>
</dbReference>
<dbReference type="InterPro" id="IPR038740">
    <property type="entry name" value="BioF2-like_GNAT_dom"/>
</dbReference>
<evidence type="ECO:0000256" key="1">
    <source>
        <dbReference type="SAM" id="MobiDB-lite"/>
    </source>
</evidence>
<keyword evidence="4" id="KW-1185">Reference proteome</keyword>
<reference evidence="3" key="1">
    <citation type="journal article" date="2021" name="Front. Microbiol.">
        <title>Comprehensive Comparative Genomics and Phenotyping of Methylobacterium Species.</title>
        <authorList>
            <person name="Alessa O."/>
            <person name="Ogura Y."/>
            <person name="Fujitani Y."/>
            <person name="Takami H."/>
            <person name="Hayashi T."/>
            <person name="Sahin N."/>
            <person name="Tani A."/>
        </authorList>
    </citation>
    <scope>NUCLEOTIDE SEQUENCE</scope>
    <source>
        <strain evidence="3">DSM 23674</strain>
    </source>
</reference>
<proteinExistence type="predicted"/>
<protein>
    <recommendedName>
        <fullName evidence="2">BioF2-like acetyltransferase domain-containing protein</fullName>
    </recommendedName>
</protein>
<accession>A0ABQ4TEM1</accession>
<gene>
    <name evidence="3" type="ORF">EKPJFOCH_0287</name>
</gene>
<feature type="domain" description="BioF2-like acetyltransferase" evidence="2">
    <location>
        <begin position="193"/>
        <end position="332"/>
    </location>
</feature>
<feature type="region of interest" description="Disordered" evidence="1">
    <location>
        <begin position="388"/>
        <end position="407"/>
    </location>
</feature>
<dbReference type="RefSeq" id="WP_238230456.1">
    <property type="nucleotide sequence ID" value="NZ_BPRA01000001.1"/>
</dbReference>
<evidence type="ECO:0000259" key="2">
    <source>
        <dbReference type="Pfam" id="PF13480"/>
    </source>
</evidence>
<name>A0ABQ4TEM1_9HYPH</name>
<dbReference type="Gene3D" id="3.40.630.30">
    <property type="match status" value="1"/>
</dbReference>
<dbReference type="Proteomes" id="UP001055101">
    <property type="component" value="Unassembled WGS sequence"/>
</dbReference>
<dbReference type="SUPFAM" id="SSF55729">
    <property type="entry name" value="Acyl-CoA N-acyltransferases (Nat)"/>
    <property type="match status" value="1"/>
</dbReference>
<sequence>MILTDASRVDPVAGGPADTFRIRVADTPSAFPDWPRSDRQGSARCHVFQCADILEVWLDTIGAARRIRALFVGVSDAAGQTVMLLPLGIERIRGVRVLGFLDGTVVDYSQPVLFAPASNLDADAMKRLWQDIRAALPGFDVAVFDKMPTEVGGQANPLMHLDVVQMPESGHVMSLPVGQEDLEKRIPVSKRHVRYMRQLAKDQAVALEVADSPEQGRQFLDDMIENKTRKFHETRVPGFEIPGKRAFYDEATRRLANLSPIHLSAVRAGDTVVASHWGLVYEDRFYFLMTAYAGGEWRKFSPGRILNDELIRWCHTHGYRWFDFGIGDEVYKYEYCDVVVPLHIAVIPVSLRGRLYVLTGALLTRLRASRLWQRLRPYKWILLRSLKSAKPDAPPSGDDADASKTTH</sequence>
<reference evidence="3" key="2">
    <citation type="submission" date="2021-08" db="EMBL/GenBank/DDBJ databases">
        <authorList>
            <person name="Tani A."/>
            <person name="Ola A."/>
            <person name="Ogura Y."/>
            <person name="Katsura K."/>
            <person name="Hayashi T."/>
        </authorList>
    </citation>
    <scope>NUCLEOTIDE SEQUENCE</scope>
    <source>
        <strain evidence="3">DSM 23674</strain>
    </source>
</reference>
<evidence type="ECO:0000313" key="3">
    <source>
        <dbReference type="EMBL" id="GJE53819.1"/>
    </source>
</evidence>
<comment type="caution">
    <text evidence="3">The sequence shown here is derived from an EMBL/GenBank/DDBJ whole genome shotgun (WGS) entry which is preliminary data.</text>
</comment>
<dbReference type="EMBL" id="BPRA01000001">
    <property type="protein sequence ID" value="GJE53819.1"/>
    <property type="molecule type" value="Genomic_DNA"/>
</dbReference>